<gene>
    <name evidence="2" type="ORF">OH76DRAFT_176086</name>
</gene>
<dbReference type="AlphaFoldDB" id="A0A371CNN0"/>
<protein>
    <submittedName>
        <fullName evidence="2">Uncharacterized protein</fullName>
    </submittedName>
</protein>
<reference evidence="2 3" key="1">
    <citation type="journal article" date="2018" name="Biotechnol. Biofuels">
        <title>Integrative visual omics of the white-rot fungus Polyporus brumalis exposes the biotechnological potential of its oxidative enzymes for delignifying raw plant biomass.</title>
        <authorList>
            <person name="Miyauchi S."/>
            <person name="Rancon A."/>
            <person name="Drula E."/>
            <person name="Hage H."/>
            <person name="Chaduli D."/>
            <person name="Favel A."/>
            <person name="Grisel S."/>
            <person name="Henrissat B."/>
            <person name="Herpoel-Gimbert I."/>
            <person name="Ruiz-Duenas F.J."/>
            <person name="Chevret D."/>
            <person name="Hainaut M."/>
            <person name="Lin J."/>
            <person name="Wang M."/>
            <person name="Pangilinan J."/>
            <person name="Lipzen A."/>
            <person name="Lesage-Meessen L."/>
            <person name="Navarro D."/>
            <person name="Riley R."/>
            <person name="Grigoriev I.V."/>
            <person name="Zhou S."/>
            <person name="Raouche S."/>
            <person name="Rosso M.N."/>
        </authorList>
    </citation>
    <scope>NUCLEOTIDE SEQUENCE [LARGE SCALE GENOMIC DNA]</scope>
    <source>
        <strain evidence="2 3">BRFM 1820</strain>
    </source>
</reference>
<evidence type="ECO:0000313" key="3">
    <source>
        <dbReference type="Proteomes" id="UP000256964"/>
    </source>
</evidence>
<evidence type="ECO:0000313" key="2">
    <source>
        <dbReference type="EMBL" id="RDX41862.1"/>
    </source>
</evidence>
<sequence>MGVYSSTRRSSLPPPPPGRLLAPAHYSHSNHTESWRNIVESSHRTPGCTPTLFLLGEPCPSHRAPSLLSALSLSSASDRLRHPLPRPRDSNLAISEHPSSSRQILRTKSK</sequence>
<accession>A0A371CNN0</accession>
<feature type="region of interest" description="Disordered" evidence="1">
    <location>
        <begin position="79"/>
        <end position="110"/>
    </location>
</feature>
<proteinExistence type="predicted"/>
<name>A0A371CNN0_9APHY</name>
<feature type="compositionally biased region" description="Basic and acidic residues" evidence="1">
    <location>
        <begin position="79"/>
        <end position="89"/>
    </location>
</feature>
<keyword evidence="3" id="KW-1185">Reference proteome</keyword>
<dbReference type="EMBL" id="KZ857499">
    <property type="protein sequence ID" value="RDX41862.1"/>
    <property type="molecule type" value="Genomic_DNA"/>
</dbReference>
<evidence type="ECO:0000256" key="1">
    <source>
        <dbReference type="SAM" id="MobiDB-lite"/>
    </source>
</evidence>
<dbReference type="Proteomes" id="UP000256964">
    <property type="component" value="Unassembled WGS sequence"/>
</dbReference>
<organism evidence="2 3">
    <name type="scientific">Lentinus brumalis</name>
    <dbReference type="NCBI Taxonomy" id="2498619"/>
    <lineage>
        <taxon>Eukaryota</taxon>
        <taxon>Fungi</taxon>
        <taxon>Dikarya</taxon>
        <taxon>Basidiomycota</taxon>
        <taxon>Agaricomycotina</taxon>
        <taxon>Agaricomycetes</taxon>
        <taxon>Polyporales</taxon>
        <taxon>Polyporaceae</taxon>
        <taxon>Lentinus</taxon>
    </lineage>
</organism>
<feature type="compositionally biased region" description="Low complexity" evidence="1">
    <location>
        <begin position="1"/>
        <end position="11"/>
    </location>
</feature>
<feature type="region of interest" description="Disordered" evidence="1">
    <location>
        <begin position="1"/>
        <end position="27"/>
    </location>
</feature>